<dbReference type="RefSeq" id="WP_345512278.1">
    <property type="nucleotide sequence ID" value="NZ_BAAAXD010000015.1"/>
</dbReference>
<protein>
    <submittedName>
        <fullName evidence="1">Uncharacterized protein</fullName>
    </submittedName>
</protein>
<proteinExistence type="predicted"/>
<sequence>MLAGRTIPAYTFLMRLTEGRTQTLNETAAVLGSISAEAEAEGAEQRVAG</sequence>
<evidence type="ECO:0000313" key="2">
    <source>
        <dbReference type="Proteomes" id="UP001589710"/>
    </source>
</evidence>
<name>A0ABV5RHV8_9ACTN</name>
<organism evidence="1 2">
    <name type="scientific">Streptomyces yanii</name>
    <dbReference type="NCBI Taxonomy" id="78510"/>
    <lineage>
        <taxon>Bacteria</taxon>
        <taxon>Bacillati</taxon>
        <taxon>Actinomycetota</taxon>
        <taxon>Actinomycetes</taxon>
        <taxon>Kitasatosporales</taxon>
        <taxon>Streptomycetaceae</taxon>
        <taxon>Streptomyces</taxon>
    </lineage>
</organism>
<evidence type="ECO:0000313" key="1">
    <source>
        <dbReference type="EMBL" id="MFB9577440.1"/>
    </source>
</evidence>
<dbReference type="EMBL" id="JBHMCG010000147">
    <property type="protein sequence ID" value="MFB9577440.1"/>
    <property type="molecule type" value="Genomic_DNA"/>
</dbReference>
<accession>A0ABV5RHV8</accession>
<dbReference type="Proteomes" id="UP001589710">
    <property type="component" value="Unassembled WGS sequence"/>
</dbReference>
<reference evidence="1 2" key="1">
    <citation type="submission" date="2024-09" db="EMBL/GenBank/DDBJ databases">
        <authorList>
            <person name="Sun Q."/>
            <person name="Mori K."/>
        </authorList>
    </citation>
    <scope>NUCLEOTIDE SEQUENCE [LARGE SCALE GENOMIC DNA]</scope>
    <source>
        <strain evidence="1 2">JCM 3331</strain>
    </source>
</reference>
<gene>
    <name evidence="1" type="ORF">ACFFTL_35500</name>
</gene>
<keyword evidence="2" id="KW-1185">Reference proteome</keyword>
<comment type="caution">
    <text evidence="1">The sequence shown here is derived from an EMBL/GenBank/DDBJ whole genome shotgun (WGS) entry which is preliminary data.</text>
</comment>